<organism evidence="1">
    <name type="scientific">Rhizophora mucronata</name>
    <name type="common">Asiatic mangrove</name>
    <dbReference type="NCBI Taxonomy" id="61149"/>
    <lineage>
        <taxon>Eukaryota</taxon>
        <taxon>Viridiplantae</taxon>
        <taxon>Streptophyta</taxon>
        <taxon>Embryophyta</taxon>
        <taxon>Tracheophyta</taxon>
        <taxon>Spermatophyta</taxon>
        <taxon>Magnoliopsida</taxon>
        <taxon>eudicotyledons</taxon>
        <taxon>Gunneridae</taxon>
        <taxon>Pentapetalae</taxon>
        <taxon>rosids</taxon>
        <taxon>fabids</taxon>
        <taxon>Malpighiales</taxon>
        <taxon>Rhizophoraceae</taxon>
        <taxon>Rhizophora</taxon>
    </lineage>
</organism>
<protein>
    <submittedName>
        <fullName evidence="1">Uncharacterized protein</fullName>
    </submittedName>
</protein>
<evidence type="ECO:0000313" key="1">
    <source>
        <dbReference type="EMBL" id="MBX40431.1"/>
    </source>
</evidence>
<dbReference type="AlphaFoldDB" id="A0A2P2ND77"/>
<reference evidence="1" key="1">
    <citation type="submission" date="2018-02" db="EMBL/GenBank/DDBJ databases">
        <title>Rhizophora mucronata_Transcriptome.</title>
        <authorList>
            <person name="Meera S.P."/>
            <person name="Sreeshan A."/>
            <person name="Augustine A."/>
        </authorList>
    </citation>
    <scope>NUCLEOTIDE SEQUENCE</scope>
    <source>
        <tissue evidence="1">Leaf</tissue>
    </source>
</reference>
<accession>A0A2P2ND77</accession>
<name>A0A2P2ND77_RHIMU</name>
<proteinExistence type="predicted"/>
<dbReference type="EMBL" id="GGEC01059947">
    <property type="protein sequence ID" value="MBX40431.1"/>
    <property type="molecule type" value="Transcribed_RNA"/>
</dbReference>
<sequence>MKMQNLNITFKTKLGLRVFRC</sequence>